<feature type="domain" description="Sec39" evidence="6">
    <location>
        <begin position="180"/>
        <end position="880"/>
    </location>
</feature>
<evidence type="ECO:0000259" key="6">
    <source>
        <dbReference type="Pfam" id="PF08314"/>
    </source>
</evidence>
<feature type="compositionally biased region" description="Acidic residues" evidence="5">
    <location>
        <begin position="136"/>
        <end position="152"/>
    </location>
</feature>
<evidence type="ECO:0000256" key="5">
    <source>
        <dbReference type="SAM" id="MobiDB-lite"/>
    </source>
</evidence>
<keyword evidence="2" id="KW-0813">Transport</keyword>
<dbReference type="Proteomes" id="UP000054538">
    <property type="component" value="Unassembled WGS sequence"/>
</dbReference>
<dbReference type="GO" id="GO:0006890">
    <property type="term" value="P:retrograde vesicle-mediated transport, Golgi to endoplasmic reticulum"/>
    <property type="evidence" value="ECO:0007669"/>
    <property type="project" value="InterPro"/>
</dbReference>
<feature type="compositionally biased region" description="Basic and acidic residues" evidence="5">
    <location>
        <begin position="960"/>
        <end position="974"/>
    </location>
</feature>
<dbReference type="PANTHER" id="PTHR15922">
    <property type="entry name" value="NEUROBLASTOMA-AMPLIFIED SEQUENCE"/>
    <property type="match status" value="1"/>
</dbReference>
<sequence length="999" mass="111249">MDEDQPYIRWQAVQDQDITAEIVSDILSVVDDDLWVAAACVDRLVDNVNVQRSLLELGISRTSSAVRRAKEALLVPAPHPHSSQDRKELLSTYFTDAPEDAQLCQMRILLLHRFDRLSSFVQLCKDLPQKESGYAEVDDEWEDDPWAEDSEESPSSMRGAAPCNPPIHLSEFLVEDILKMACFFASQQHFDALRTLMNYHSHILWPARFVVLDSIPGHARPSIYRDLLPAYDVNQDAEKKPSSDNCRSEQDWVESSEVRAALGMSRVVSDMGLDLYPCQDVSPACLEPLGPQDLAAWYKRRVDDIISTTGMLDIALATVQHGGAQGVPGLDELGEELSLLARLVYDSRQPHELQETQDWTLARWQSMGPAQIVNAYLAHSTPETVANDISRLIIPYLFVLEARAERAGQPDPGLPTRLLYNYILGAPLQIVAAIFEASKPTLPAAQRTIRNDEDIARLALACLYGSDSRSEWSTMSRIFECLPAWDITPGIGGEADEADAMIVSLGAFVTPSTTRPHCSPADLFLFFQPLPLFSLSRSLDILDVHLESGEILSRWNVPAPLQWFLQSAHDATQQRAWANRMARRAGNSPNELKRRDDWEWLLEDMLKLCGSGESGFKSAFGLLSAEEISSIFFAGLLSSGSFDIAQDLLQQRHGKLSLPVTTIEDICLSVSREFYDNASAGNYKTGDMKLAYDCLAVSPLSARLIKERDFIEATSRLTSFNILSRPGIPLSPIEIRLTKDRLSLISRVLSSTTDAYKHTEVVLDLLYKLGFKDDVVAEAKTLAMLSDTALQAEDFTRAYETSERMIETVLKVWAEAPGGSEDATVREASEVCWVACFQLGRHLEFQDVKKKLLLLGRALELCPAEKLNDVLTSWRRLEKEDLESRCEHLANRAITHQKRATMPSQHVSSLQDRLRDLRMPTTPLINAEDAAALAGRAFNRVASNFPFAVGGRGRSGSSGEDVRSRSRDGVGRKFDGEVSAQASRVLQRGIGWLLGDDDI</sequence>
<accession>A0A0D0DL81</accession>
<dbReference type="GO" id="GO:0000149">
    <property type="term" value="F:SNARE binding"/>
    <property type="evidence" value="ECO:0007669"/>
    <property type="project" value="TreeGrafter"/>
</dbReference>
<keyword evidence="4" id="KW-0653">Protein transport</keyword>
<proteinExistence type="predicted"/>
<protein>
    <recommendedName>
        <fullName evidence="6">Sec39 domain-containing protein</fullName>
    </recommendedName>
</protein>
<comment type="subcellular location">
    <subcellularLocation>
        <location evidence="1">Endoplasmic reticulum</location>
    </subcellularLocation>
</comment>
<keyword evidence="3" id="KW-0256">Endoplasmic reticulum</keyword>
<gene>
    <name evidence="7" type="ORF">PAXRUDRAFT_152579</name>
</gene>
<dbReference type="OrthoDB" id="27490at2759"/>
<feature type="region of interest" description="Disordered" evidence="5">
    <location>
        <begin position="949"/>
        <end position="974"/>
    </location>
</feature>
<evidence type="ECO:0000256" key="2">
    <source>
        <dbReference type="ARBA" id="ARBA00022448"/>
    </source>
</evidence>
<evidence type="ECO:0000256" key="1">
    <source>
        <dbReference type="ARBA" id="ARBA00004240"/>
    </source>
</evidence>
<dbReference type="GO" id="GO:0070939">
    <property type="term" value="C:Dsl1/NZR complex"/>
    <property type="evidence" value="ECO:0007669"/>
    <property type="project" value="TreeGrafter"/>
</dbReference>
<dbReference type="HOGENOM" id="CLU_004262_0_0_1"/>
<evidence type="ECO:0000313" key="7">
    <source>
        <dbReference type="EMBL" id="KIK86561.1"/>
    </source>
</evidence>
<keyword evidence="8" id="KW-1185">Reference proteome</keyword>
<dbReference type="Pfam" id="PF08314">
    <property type="entry name" value="Sec39"/>
    <property type="match status" value="1"/>
</dbReference>
<dbReference type="PANTHER" id="PTHR15922:SF2">
    <property type="entry name" value="NBAS SUBUNIT OF NRZ TETHERING COMPLEX"/>
    <property type="match status" value="1"/>
</dbReference>
<dbReference type="InterPro" id="IPR013244">
    <property type="entry name" value="Sec39_domain"/>
</dbReference>
<dbReference type="EMBL" id="KN825556">
    <property type="protein sequence ID" value="KIK86561.1"/>
    <property type="molecule type" value="Genomic_DNA"/>
</dbReference>
<dbReference type="InParanoid" id="A0A0D0DL81"/>
<organism evidence="7 8">
    <name type="scientific">Paxillus rubicundulus Ve08.2h10</name>
    <dbReference type="NCBI Taxonomy" id="930991"/>
    <lineage>
        <taxon>Eukaryota</taxon>
        <taxon>Fungi</taxon>
        <taxon>Dikarya</taxon>
        <taxon>Basidiomycota</taxon>
        <taxon>Agaricomycotina</taxon>
        <taxon>Agaricomycetes</taxon>
        <taxon>Agaricomycetidae</taxon>
        <taxon>Boletales</taxon>
        <taxon>Paxilineae</taxon>
        <taxon>Paxillaceae</taxon>
        <taxon>Paxillus</taxon>
    </lineage>
</organism>
<reference evidence="8" key="2">
    <citation type="submission" date="2015-01" db="EMBL/GenBank/DDBJ databases">
        <title>Evolutionary Origins and Diversification of the Mycorrhizal Mutualists.</title>
        <authorList>
            <consortium name="DOE Joint Genome Institute"/>
            <consortium name="Mycorrhizal Genomics Consortium"/>
            <person name="Kohler A."/>
            <person name="Kuo A."/>
            <person name="Nagy L.G."/>
            <person name="Floudas D."/>
            <person name="Copeland A."/>
            <person name="Barry K.W."/>
            <person name="Cichocki N."/>
            <person name="Veneault-Fourrey C."/>
            <person name="LaButti K."/>
            <person name="Lindquist E.A."/>
            <person name="Lipzen A."/>
            <person name="Lundell T."/>
            <person name="Morin E."/>
            <person name="Murat C."/>
            <person name="Riley R."/>
            <person name="Ohm R."/>
            <person name="Sun H."/>
            <person name="Tunlid A."/>
            <person name="Henrissat B."/>
            <person name="Grigoriev I.V."/>
            <person name="Hibbett D.S."/>
            <person name="Martin F."/>
        </authorList>
    </citation>
    <scope>NUCLEOTIDE SEQUENCE [LARGE SCALE GENOMIC DNA]</scope>
    <source>
        <strain evidence="8">Ve08.2h10</strain>
    </source>
</reference>
<reference evidence="7 8" key="1">
    <citation type="submission" date="2014-04" db="EMBL/GenBank/DDBJ databases">
        <authorList>
            <consortium name="DOE Joint Genome Institute"/>
            <person name="Kuo A."/>
            <person name="Kohler A."/>
            <person name="Jargeat P."/>
            <person name="Nagy L.G."/>
            <person name="Floudas D."/>
            <person name="Copeland A."/>
            <person name="Barry K.W."/>
            <person name="Cichocki N."/>
            <person name="Veneault-Fourrey C."/>
            <person name="LaButti K."/>
            <person name="Lindquist E.A."/>
            <person name="Lipzen A."/>
            <person name="Lundell T."/>
            <person name="Morin E."/>
            <person name="Murat C."/>
            <person name="Sun H."/>
            <person name="Tunlid A."/>
            <person name="Henrissat B."/>
            <person name="Grigoriev I.V."/>
            <person name="Hibbett D.S."/>
            <person name="Martin F."/>
            <person name="Nordberg H.P."/>
            <person name="Cantor M.N."/>
            <person name="Hua S.X."/>
        </authorList>
    </citation>
    <scope>NUCLEOTIDE SEQUENCE [LARGE SCALE GENOMIC DNA]</scope>
    <source>
        <strain evidence="7 8">Ve08.2h10</strain>
    </source>
</reference>
<dbReference type="GO" id="GO:0015031">
    <property type="term" value="P:protein transport"/>
    <property type="evidence" value="ECO:0007669"/>
    <property type="project" value="UniProtKB-KW"/>
</dbReference>
<evidence type="ECO:0000256" key="4">
    <source>
        <dbReference type="ARBA" id="ARBA00022927"/>
    </source>
</evidence>
<feature type="region of interest" description="Disordered" evidence="5">
    <location>
        <begin position="134"/>
        <end position="161"/>
    </location>
</feature>
<name>A0A0D0DL81_9AGAM</name>
<evidence type="ECO:0000256" key="3">
    <source>
        <dbReference type="ARBA" id="ARBA00022824"/>
    </source>
</evidence>
<dbReference type="AlphaFoldDB" id="A0A0D0DL81"/>
<evidence type="ECO:0000313" key="8">
    <source>
        <dbReference type="Proteomes" id="UP000054538"/>
    </source>
</evidence>
<dbReference type="STRING" id="930991.A0A0D0DL81"/>